<feature type="transmembrane region" description="Helical" evidence="7">
    <location>
        <begin position="87"/>
        <end position="107"/>
    </location>
</feature>
<dbReference type="Gene3D" id="1.10.3720.10">
    <property type="entry name" value="MetI-like"/>
    <property type="match status" value="1"/>
</dbReference>
<feature type="region of interest" description="Disordered" evidence="8">
    <location>
        <begin position="1"/>
        <end position="24"/>
    </location>
</feature>
<proteinExistence type="inferred from homology"/>
<evidence type="ECO:0000256" key="5">
    <source>
        <dbReference type="ARBA" id="ARBA00022989"/>
    </source>
</evidence>
<organism evidence="10 11">
    <name type="scientific">Celeribacter indicus</name>
    <dbReference type="NCBI Taxonomy" id="1208324"/>
    <lineage>
        <taxon>Bacteria</taxon>
        <taxon>Pseudomonadati</taxon>
        <taxon>Pseudomonadota</taxon>
        <taxon>Alphaproteobacteria</taxon>
        <taxon>Rhodobacterales</taxon>
        <taxon>Roseobacteraceae</taxon>
        <taxon>Celeribacter</taxon>
    </lineage>
</organism>
<evidence type="ECO:0000256" key="3">
    <source>
        <dbReference type="ARBA" id="ARBA00022475"/>
    </source>
</evidence>
<dbReference type="GO" id="GO:0005886">
    <property type="term" value="C:plasma membrane"/>
    <property type="evidence" value="ECO:0007669"/>
    <property type="project" value="UniProtKB-SubCell"/>
</dbReference>
<evidence type="ECO:0000256" key="2">
    <source>
        <dbReference type="ARBA" id="ARBA00022448"/>
    </source>
</evidence>
<evidence type="ECO:0000256" key="8">
    <source>
        <dbReference type="SAM" id="MobiDB-lite"/>
    </source>
</evidence>
<feature type="transmembrane region" description="Helical" evidence="7">
    <location>
        <begin position="195"/>
        <end position="217"/>
    </location>
</feature>
<evidence type="ECO:0000313" key="11">
    <source>
        <dbReference type="Proteomes" id="UP000031521"/>
    </source>
</evidence>
<evidence type="ECO:0000256" key="7">
    <source>
        <dbReference type="RuleBase" id="RU363032"/>
    </source>
</evidence>
<keyword evidence="4 7" id="KW-0812">Transmembrane</keyword>
<feature type="transmembrane region" description="Helical" evidence="7">
    <location>
        <begin position="114"/>
        <end position="140"/>
    </location>
</feature>
<dbReference type="AlphaFoldDB" id="A0A0B5E1F9"/>
<feature type="domain" description="ABC transmembrane type-1" evidence="9">
    <location>
        <begin position="80"/>
        <end position="260"/>
    </location>
</feature>
<accession>A0A0B5E1F9</accession>
<gene>
    <name evidence="10" type="ORF">P73_2136</name>
</gene>
<evidence type="ECO:0000256" key="6">
    <source>
        <dbReference type="ARBA" id="ARBA00023136"/>
    </source>
</evidence>
<dbReference type="Proteomes" id="UP000031521">
    <property type="component" value="Chromosome"/>
</dbReference>
<dbReference type="PROSITE" id="PS50928">
    <property type="entry name" value="ABC_TM1"/>
    <property type="match status" value="1"/>
</dbReference>
<feature type="transmembrane region" description="Helical" evidence="7">
    <location>
        <begin position="237"/>
        <end position="263"/>
    </location>
</feature>
<dbReference type="Pfam" id="PF00528">
    <property type="entry name" value="BPD_transp_1"/>
    <property type="match status" value="1"/>
</dbReference>
<protein>
    <submittedName>
        <fullName evidence="10">NitT/TauT family transport system permease protein</fullName>
    </submittedName>
</protein>
<dbReference type="InterPro" id="IPR000515">
    <property type="entry name" value="MetI-like"/>
</dbReference>
<dbReference type="STRING" id="1208324.P73_2136"/>
<keyword evidence="5 7" id="KW-1133">Transmembrane helix</keyword>
<dbReference type="SUPFAM" id="SSF161098">
    <property type="entry name" value="MetI-like"/>
    <property type="match status" value="1"/>
</dbReference>
<dbReference type="KEGG" id="cid:P73_2136"/>
<dbReference type="HOGENOM" id="CLU_046113_2_2_5"/>
<sequence>MTDLDVAAPAAPHAAADPAPAPRSWKESRLLPLSLLVVVLVAWEGLVILLDVPRIVLPRPSAVAVAMWDGFASGLFWPHLLVTLWEILAGFAIGAGVGIVLGVLIGLSPFMERLVYPYVVAFQTLPKVAIAPIMVIWFGYGLTSKIIITATIAFFPLLANTIVGLRSAPRDQIDMLRACTASEWQIFRMARLPQALPYIFVGLDVAAVLSVIGAIVGEFVGARAGLGYLILQMNFNFNMAGVFAILILLSLIGVGLHLLVVAIQRRLLFWSETHAEVTGA</sequence>
<keyword evidence="3" id="KW-1003">Cell membrane</keyword>
<reference evidence="10 11" key="1">
    <citation type="journal article" date="2014" name="Int. J. Syst. Evol. Microbiol.">
        <title>Celeribacter indicus sp. nov., a polycyclic aromatic hydrocarbon-degrading bacterium from deep-sea sediment and reclassification of Huaishuia halophila as Celeribacter halophilus comb. nov.</title>
        <authorList>
            <person name="Lai Q."/>
            <person name="Cao J."/>
            <person name="Yuan J."/>
            <person name="Li F."/>
            <person name="Shao Z."/>
        </authorList>
    </citation>
    <scope>NUCLEOTIDE SEQUENCE [LARGE SCALE GENOMIC DNA]</scope>
    <source>
        <strain evidence="10">P73</strain>
    </source>
</reference>
<dbReference type="CDD" id="cd06261">
    <property type="entry name" value="TM_PBP2"/>
    <property type="match status" value="1"/>
</dbReference>
<feature type="transmembrane region" description="Helical" evidence="7">
    <location>
        <begin position="30"/>
        <end position="50"/>
    </location>
</feature>
<name>A0A0B5E1F9_9RHOB</name>
<keyword evidence="6 7" id="KW-0472">Membrane</keyword>
<keyword evidence="2 7" id="KW-0813">Transport</keyword>
<dbReference type="EMBL" id="CP004393">
    <property type="protein sequence ID" value="AJE46851.1"/>
    <property type="molecule type" value="Genomic_DNA"/>
</dbReference>
<feature type="transmembrane region" description="Helical" evidence="7">
    <location>
        <begin position="146"/>
        <end position="165"/>
    </location>
</feature>
<comment type="similarity">
    <text evidence="7">Belongs to the binding-protein-dependent transport system permease family.</text>
</comment>
<dbReference type="InterPro" id="IPR035906">
    <property type="entry name" value="MetI-like_sf"/>
</dbReference>
<dbReference type="GO" id="GO:0055085">
    <property type="term" value="P:transmembrane transport"/>
    <property type="evidence" value="ECO:0007669"/>
    <property type="project" value="InterPro"/>
</dbReference>
<feature type="compositionally biased region" description="Low complexity" evidence="8">
    <location>
        <begin position="7"/>
        <end position="18"/>
    </location>
</feature>
<keyword evidence="11" id="KW-1185">Reference proteome</keyword>
<evidence type="ECO:0000256" key="4">
    <source>
        <dbReference type="ARBA" id="ARBA00022692"/>
    </source>
</evidence>
<dbReference type="OrthoDB" id="9786495at2"/>
<dbReference type="PANTHER" id="PTHR30151">
    <property type="entry name" value="ALKANE SULFONATE ABC TRANSPORTER-RELATED, MEMBRANE SUBUNIT"/>
    <property type="match status" value="1"/>
</dbReference>
<dbReference type="PANTHER" id="PTHR30151:SF20">
    <property type="entry name" value="ABC TRANSPORTER PERMEASE PROTEIN HI_0355-RELATED"/>
    <property type="match status" value="1"/>
</dbReference>
<evidence type="ECO:0000259" key="9">
    <source>
        <dbReference type="PROSITE" id="PS50928"/>
    </source>
</evidence>
<comment type="subcellular location">
    <subcellularLocation>
        <location evidence="1 7">Cell membrane</location>
        <topology evidence="1 7">Multi-pass membrane protein</topology>
    </subcellularLocation>
</comment>
<evidence type="ECO:0000313" key="10">
    <source>
        <dbReference type="EMBL" id="AJE46851.1"/>
    </source>
</evidence>
<evidence type="ECO:0000256" key="1">
    <source>
        <dbReference type="ARBA" id="ARBA00004651"/>
    </source>
</evidence>
<dbReference type="RefSeq" id="WP_043869558.1">
    <property type="nucleotide sequence ID" value="NZ_CP004393.1"/>
</dbReference>